<keyword evidence="9" id="KW-1185">Reference proteome</keyword>
<dbReference type="GO" id="GO:0030313">
    <property type="term" value="C:cell envelope"/>
    <property type="evidence" value="ECO:0007669"/>
    <property type="project" value="UniProtKB-SubCell"/>
</dbReference>
<dbReference type="GO" id="GO:0015276">
    <property type="term" value="F:ligand-gated monoatomic ion channel activity"/>
    <property type="evidence" value="ECO:0007669"/>
    <property type="project" value="InterPro"/>
</dbReference>
<proteinExistence type="inferred from homology"/>
<comment type="subcellular location">
    <subcellularLocation>
        <location evidence="1">Cell envelope</location>
    </subcellularLocation>
</comment>
<dbReference type="EMBL" id="CP011388">
    <property type="protein sequence ID" value="ANE47618.1"/>
    <property type="molecule type" value="Genomic_DNA"/>
</dbReference>
<feature type="signal peptide" evidence="5">
    <location>
        <begin position="1"/>
        <end position="26"/>
    </location>
</feature>
<dbReference type="GO" id="GO:0016020">
    <property type="term" value="C:membrane"/>
    <property type="evidence" value="ECO:0007669"/>
    <property type="project" value="InterPro"/>
</dbReference>
<evidence type="ECO:0000256" key="5">
    <source>
        <dbReference type="SAM" id="SignalP"/>
    </source>
</evidence>
<keyword evidence="3 5" id="KW-0732">Signal</keyword>
<dbReference type="InterPro" id="IPR018313">
    <property type="entry name" value="SBP_3_CS"/>
</dbReference>
<dbReference type="SUPFAM" id="SSF53850">
    <property type="entry name" value="Periplasmic binding protein-like II"/>
    <property type="match status" value="1"/>
</dbReference>
<dbReference type="STRING" id="1178515.SY83_16500"/>
<dbReference type="PANTHER" id="PTHR35936:SF17">
    <property type="entry name" value="ARGININE-BINDING EXTRACELLULAR PROTEIN ARTP"/>
    <property type="match status" value="1"/>
</dbReference>
<protein>
    <submittedName>
        <fullName evidence="8">ABC transporter substrate-binding protein</fullName>
    </submittedName>
</protein>
<dbReference type="Gene3D" id="3.40.190.10">
    <property type="entry name" value="Periplasmic binding protein-like II"/>
    <property type="match status" value="2"/>
</dbReference>
<evidence type="ECO:0000259" key="7">
    <source>
        <dbReference type="SMART" id="SM00079"/>
    </source>
</evidence>
<evidence type="ECO:0000256" key="2">
    <source>
        <dbReference type="ARBA" id="ARBA00010333"/>
    </source>
</evidence>
<dbReference type="Proteomes" id="UP000076927">
    <property type="component" value="Chromosome"/>
</dbReference>
<gene>
    <name evidence="8" type="ORF">SY83_16500</name>
</gene>
<dbReference type="PANTHER" id="PTHR35936">
    <property type="entry name" value="MEMBRANE-BOUND LYTIC MUREIN TRANSGLYCOSYLASE F"/>
    <property type="match status" value="1"/>
</dbReference>
<reference evidence="8 9" key="1">
    <citation type="submission" date="2015-01" db="EMBL/GenBank/DDBJ databases">
        <title>Paenibacillus swuensis/DY6/whole genome sequencing.</title>
        <authorList>
            <person name="Kim M.K."/>
            <person name="Srinivasan S."/>
            <person name="Lee J.-J."/>
        </authorList>
    </citation>
    <scope>NUCLEOTIDE SEQUENCE [LARGE SCALE GENOMIC DNA]</scope>
    <source>
        <strain evidence="8 9">DY6</strain>
    </source>
</reference>
<dbReference type="Pfam" id="PF00497">
    <property type="entry name" value="SBP_bac_3"/>
    <property type="match status" value="1"/>
</dbReference>
<feature type="chain" id="PRO_5039669571" evidence="5">
    <location>
        <begin position="27"/>
        <end position="264"/>
    </location>
</feature>
<feature type="domain" description="Ionotropic glutamate receptor C-terminal" evidence="7">
    <location>
        <begin position="46"/>
        <end position="263"/>
    </location>
</feature>
<evidence type="ECO:0000313" key="8">
    <source>
        <dbReference type="EMBL" id="ANE47618.1"/>
    </source>
</evidence>
<name>A0A172TKQ3_9BACL</name>
<evidence type="ECO:0000256" key="4">
    <source>
        <dbReference type="RuleBase" id="RU003744"/>
    </source>
</evidence>
<dbReference type="PATRIC" id="fig|1178515.4.peg.3319"/>
<dbReference type="PROSITE" id="PS51257">
    <property type="entry name" value="PROKAR_LIPOPROTEIN"/>
    <property type="match status" value="1"/>
</dbReference>
<feature type="domain" description="Solute-binding protein family 3/N-terminal" evidence="6">
    <location>
        <begin position="46"/>
        <end position="264"/>
    </location>
</feature>
<dbReference type="PROSITE" id="PS01039">
    <property type="entry name" value="SBP_BACTERIAL_3"/>
    <property type="match status" value="1"/>
</dbReference>
<dbReference type="SMART" id="SM00079">
    <property type="entry name" value="PBPe"/>
    <property type="match status" value="1"/>
</dbReference>
<dbReference type="AlphaFoldDB" id="A0A172TKQ3"/>
<accession>A0A172TKQ3</accession>
<comment type="similarity">
    <text evidence="2 4">Belongs to the bacterial solute-binding protein 3 family.</text>
</comment>
<dbReference type="KEGG" id="pswu:SY83_16500"/>
<evidence type="ECO:0000259" key="6">
    <source>
        <dbReference type="SMART" id="SM00062"/>
    </source>
</evidence>
<evidence type="ECO:0000256" key="1">
    <source>
        <dbReference type="ARBA" id="ARBA00004196"/>
    </source>
</evidence>
<organism evidence="8 9">
    <name type="scientific">Paenibacillus swuensis</name>
    <dbReference type="NCBI Taxonomy" id="1178515"/>
    <lineage>
        <taxon>Bacteria</taxon>
        <taxon>Bacillati</taxon>
        <taxon>Bacillota</taxon>
        <taxon>Bacilli</taxon>
        <taxon>Bacillales</taxon>
        <taxon>Paenibacillaceae</taxon>
        <taxon>Paenibacillus</taxon>
    </lineage>
</organism>
<sequence>MGGLGKMKKWMSITLVSILAAAMLSACGSDKNEGNNAGGAAGEEKVLIMGTSADYPPYEDIDVATNEIVGFDVDIANYIGDKLGYKIEVQNLDFDGLLAAMSSDKVDFVMAGMTPTPERKKNAEFTDIYFDAKNTIVTKKGSGFKSLEELAGKKVGVQLGSIQESAATDAGNLEVVPLGKIPEIIQEIKSGRLDAAIIEDTVATGYVAANDDLEFNTIPNEGESGSAIAFPKDSKLVKDFNDVLKEMKDSGKMDELVKKWFEKK</sequence>
<dbReference type="InterPro" id="IPR001638">
    <property type="entry name" value="Solute-binding_3/MltF_N"/>
</dbReference>
<evidence type="ECO:0000313" key="9">
    <source>
        <dbReference type="Proteomes" id="UP000076927"/>
    </source>
</evidence>
<dbReference type="InterPro" id="IPR001320">
    <property type="entry name" value="Iontro_rcpt_C"/>
</dbReference>
<dbReference type="SMART" id="SM00062">
    <property type="entry name" value="PBPb"/>
    <property type="match status" value="1"/>
</dbReference>
<evidence type="ECO:0000256" key="3">
    <source>
        <dbReference type="ARBA" id="ARBA00022729"/>
    </source>
</evidence>